<evidence type="ECO:0000256" key="1">
    <source>
        <dbReference type="SAM" id="MobiDB-lite"/>
    </source>
</evidence>
<name>A0A9X2WZS7_9GAMM</name>
<keyword evidence="2" id="KW-0675">Receptor</keyword>
<gene>
    <name evidence="2" type="ORF">NE536_22590</name>
</gene>
<dbReference type="EMBL" id="JAMTCC010000099">
    <property type="protein sequence ID" value="MCT7948134.1"/>
    <property type="molecule type" value="Genomic_DNA"/>
</dbReference>
<sequence>MTSFNTTVRVRVPELSAKKPSRKASKNDHERMNVMRRIEAIAELKALGFTSDEIKAQLDSE</sequence>
<accession>A0A9X2WZS7</accession>
<dbReference type="RefSeq" id="WP_261274100.1">
    <property type="nucleotide sequence ID" value="NZ_JAMTCC010000099.1"/>
</dbReference>
<proteinExistence type="predicted"/>
<keyword evidence="3" id="KW-1185">Reference proteome</keyword>
<reference evidence="2" key="1">
    <citation type="journal article" date="2023" name="Int. J. Syst. Evol. Microbiol.">
        <title>&lt;i&gt;Shewanella septentrionalis&lt;/i&gt; sp. nov. and &lt;i&gt;Shewanella holmiensis&lt;/i&gt; sp. nov., isolated from Baltic Sea water and sediments.</title>
        <authorList>
            <person name="Martin-Rodriguez A.J."/>
            <person name="Thorell K."/>
            <person name="Joffre E."/>
            <person name="Jensie-Markopoulos S."/>
            <person name="Moore E.R.B."/>
            <person name="Sjoling A."/>
        </authorList>
    </citation>
    <scope>NUCLEOTIDE SEQUENCE</scope>
    <source>
        <strain evidence="2">SP1W3</strain>
    </source>
</reference>
<dbReference type="Proteomes" id="UP001155604">
    <property type="component" value="Unassembled WGS sequence"/>
</dbReference>
<organism evidence="2 3">
    <name type="scientific">Shewanella septentrionalis</name>
    <dbReference type="NCBI Taxonomy" id="2952223"/>
    <lineage>
        <taxon>Bacteria</taxon>
        <taxon>Pseudomonadati</taxon>
        <taxon>Pseudomonadota</taxon>
        <taxon>Gammaproteobacteria</taxon>
        <taxon>Alteromonadales</taxon>
        <taxon>Shewanellaceae</taxon>
        <taxon>Shewanella</taxon>
    </lineage>
</organism>
<protein>
    <submittedName>
        <fullName evidence="2">Thyroid hormone receptor interactor 11-like protein</fullName>
    </submittedName>
</protein>
<feature type="region of interest" description="Disordered" evidence="1">
    <location>
        <begin position="1"/>
        <end position="31"/>
    </location>
</feature>
<comment type="caution">
    <text evidence="2">The sequence shown here is derived from an EMBL/GenBank/DDBJ whole genome shotgun (WGS) entry which is preliminary data.</text>
</comment>
<evidence type="ECO:0000313" key="3">
    <source>
        <dbReference type="Proteomes" id="UP001155604"/>
    </source>
</evidence>
<evidence type="ECO:0000313" key="2">
    <source>
        <dbReference type="EMBL" id="MCT7948134.1"/>
    </source>
</evidence>
<dbReference type="AlphaFoldDB" id="A0A9X2WZS7"/>